<dbReference type="Proteomes" id="UP001525890">
    <property type="component" value="Unassembled WGS sequence"/>
</dbReference>
<organism evidence="2 3">
    <name type="scientific">Laspinema palackyanum D2a</name>
    <dbReference type="NCBI Taxonomy" id="2953684"/>
    <lineage>
        <taxon>Bacteria</taxon>
        <taxon>Bacillati</taxon>
        <taxon>Cyanobacteriota</taxon>
        <taxon>Cyanophyceae</taxon>
        <taxon>Oscillatoriophycideae</taxon>
        <taxon>Oscillatoriales</taxon>
        <taxon>Laspinemataceae</taxon>
        <taxon>Laspinema</taxon>
        <taxon>Laspinema palackyanum</taxon>
    </lineage>
</organism>
<feature type="region of interest" description="Disordered" evidence="1">
    <location>
        <begin position="25"/>
        <end position="69"/>
    </location>
</feature>
<proteinExistence type="predicted"/>
<reference evidence="2 3" key="1">
    <citation type="journal article" date="2022" name="Front. Microbiol.">
        <title>High genomic differentiation and limited gene flow indicate recent cryptic speciation within the genus Laspinema (cyanobacteria).</title>
        <authorList>
            <person name="Stanojkovic A."/>
            <person name="Skoupy S."/>
            <person name="Skaloud P."/>
            <person name="Dvorak P."/>
        </authorList>
    </citation>
    <scope>NUCLEOTIDE SEQUENCE [LARGE SCALE GENOMIC DNA]</scope>
    <source>
        <strain evidence="2 3">D2a</strain>
    </source>
</reference>
<comment type="caution">
    <text evidence="2">The sequence shown here is derived from an EMBL/GenBank/DDBJ whole genome shotgun (WGS) entry which is preliminary data.</text>
</comment>
<feature type="compositionally biased region" description="Polar residues" evidence="1">
    <location>
        <begin position="25"/>
        <end position="47"/>
    </location>
</feature>
<dbReference type="RefSeq" id="WP_368008414.1">
    <property type="nucleotide sequence ID" value="NZ_JAMXFF010000040.1"/>
</dbReference>
<sequence length="69" mass="7637">MTLIQRHSTFRRSQLPPLILHQLLNPRTTSTPNGAIPANNNRRQSAGNRDYPAQVTSTDGFPDPTSPVD</sequence>
<evidence type="ECO:0000313" key="3">
    <source>
        <dbReference type="Proteomes" id="UP001525890"/>
    </source>
</evidence>
<evidence type="ECO:0000256" key="1">
    <source>
        <dbReference type="SAM" id="MobiDB-lite"/>
    </source>
</evidence>
<name>A0ABT2MW21_9CYAN</name>
<protein>
    <submittedName>
        <fullName evidence="2">Uncharacterized protein</fullName>
    </submittedName>
</protein>
<accession>A0ABT2MW21</accession>
<gene>
    <name evidence="2" type="ORF">NG799_21725</name>
</gene>
<keyword evidence="3" id="KW-1185">Reference proteome</keyword>
<evidence type="ECO:0000313" key="2">
    <source>
        <dbReference type="EMBL" id="MCT7968934.1"/>
    </source>
</evidence>
<dbReference type="EMBL" id="JAMXFF010000040">
    <property type="protein sequence ID" value="MCT7968934.1"/>
    <property type="molecule type" value="Genomic_DNA"/>
</dbReference>